<dbReference type="EMBL" id="JANBUN010000016">
    <property type="protein sequence ID" value="KAJ2808085.1"/>
    <property type="molecule type" value="Genomic_DNA"/>
</dbReference>
<proteinExistence type="predicted"/>
<sequence length="728" mass="79863">MDGFDSMTDSTFILKPAAQPTRTARDGLAANGGYVRLLQGQEPAESMALRQRLFDEVWTPLEARLVAIETQVNHMGVREVCDFVDSAYAQVETKEKGRLAQPFTEIAAAVAFAGVNTGDHGKLFASLRSELRGRGHHVALLESQYCGSLPSMHRCVLEEVYDSIHAGDAVPHAAGRLRAGVHDLSLLGNWWAAAVAAHGEAARQHKIVVILQDVEGFPPTVIDDFVRIATGYCDAAPIVVVLGLATSYECVQQSLTKASIAMLNVERFNLQRSKQCIDMAVRSLLVDGGAALAFGAEAYKSLLDQFLLYDFSIAGFVKKLKYAAMDFFYAQPLSVLAAMAVPAGGGCPVRLCPEQTDLIRMQRSVQRFLEQQASAEGAQYVRQALTDDRFLQDTVLPQMMRRLAAFRQAYSVGIDMVLEIQAMAPESTRKPMRTLHYYGLGQKFDDCAHWKALLAAVQRAKPSEMEKLLRALCHVVDRRTDVDWTLLPGGSTNVPQALRDAAQLLADPEAAAASSSPGADDKPPPLLRTRTRTAMESRPFQLFDSSISDALLRALEASSAAVEAALRACLRPYSDAPLSEVFYYRHSHLLDTTFSAQPRAAVHIALGKSHYYIDCDCCAEKDAAQAASEAGDSGYGDDGEDQRIMPSMGDTSIAYRLHQECGRMINVYDWYSSFASVVEGEDRKACGAPAQNEIQARFMRAVEEMRLLGFVKATQRKTDHVMRLSWGA</sequence>
<reference evidence="1" key="1">
    <citation type="submission" date="2022-07" db="EMBL/GenBank/DDBJ databases">
        <title>Phylogenomic reconstructions and comparative analyses of Kickxellomycotina fungi.</title>
        <authorList>
            <person name="Reynolds N.K."/>
            <person name="Stajich J.E."/>
            <person name="Barry K."/>
            <person name="Grigoriev I.V."/>
            <person name="Crous P."/>
            <person name="Smith M.E."/>
        </authorList>
    </citation>
    <scope>NUCLEOTIDE SEQUENCE</scope>
    <source>
        <strain evidence="1">BCRC 34780</strain>
    </source>
</reference>
<gene>
    <name evidence="1" type="primary">ORC3</name>
    <name evidence="1" type="ORF">H4R21_000215</name>
</gene>
<comment type="caution">
    <text evidence="1">The sequence shown here is derived from an EMBL/GenBank/DDBJ whole genome shotgun (WGS) entry which is preliminary data.</text>
</comment>
<evidence type="ECO:0000313" key="1">
    <source>
        <dbReference type="EMBL" id="KAJ2808085.1"/>
    </source>
</evidence>
<dbReference type="Proteomes" id="UP001140087">
    <property type="component" value="Unassembled WGS sequence"/>
</dbReference>
<accession>A0ACC1LGZ3</accession>
<evidence type="ECO:0000313" key="2">
    <source>
        <dbReference type="Proteomes" id="UP001140087"/>
    </source>
</evidence>
<keyword evidence="2" id="KW-1185">Reference proteome</keyword>
<protein>
    <submittedName>
        <fullName evidence="1">Origin recognition complex subunit 3</fullName>
    </submittedName>
</protein>
<name>A0ACC1LGZ3_9FUNG</name>
<organism evidence="1 2">
    <name type="scientific">Coemansia helicoidea</name>
    <dbReference type="NCBI Taxonomy" id="1286919"/>
    <lineage>
        <taxon>Eukaryota</taxon>
        <taxon>Fungi</taxon>
        <taxon>Fungi incertae sedis</taxon>
        <taxon>Zoopagomycota</taxon>
        <taxon>Kickxellomycotina</taxon>
        <taxon>Kickxellomycetes</taxon>
        <taxon>Kickxellales</taxon>
        <taxon>Kickxellaceae</taxon>
        <taxon>Coemansia</taxon>
    </lineage>
</organism>